<dbReference type="Proteomes" id="UP000688137">
    <property type="component" value="Unassembled WGS sequence"/>
</dbReference>
<proteinExistence type="predicted"/>
<dbReference type="OMA" id="TQYKQAT"/>
<dbReference type="EMBL" id="CAJJDM010000017">
    <property type="protein sequence ID" value="CAD8053388.1"/>
    <property type="molecule type" value="Genomic_DNA"/>
</dbReference>
<keyword evidence="2" id="KW-1185">Reference proteome</keyword>
<protein>
    <submittedName>
        <fullName evidence="1">Uncharacterized protein</fullName>
    </submittedName>
</protein>
<gene>
    <name evidence="1" type="ORF">PPRIM_AZ9-3.1.T0200304</name>
</gene>
<reference evidence="1" key="1">
    <citation type="submission" date="2021-01" db="EMBL/GenBank/DDBJ databases">
        <authorList>
            <consortium name="Genoscope - CEA"/>
            <person name="William W."/>
        </authorList>
    </citation>
    <scope>NUCLEOTIDE SEQUENCE</scope>
</reference>
<sequence length="209" mass="24708">MQLEKSIRKHLILPKVEGCIKLEIDTQLDSPKRREWAYTVRSGGSNGIGSSNAITTITISSGRRIQLYTPMQESKRAQRLKNIPYELQYFQTSLPTKSFKSSHLMNEELRQKPKEQIENKQRWQLHSHFNKMNLALTQYQIKRFERCLKKTESTDDVNTIKKLNEENIEKEKQKRNTQYKQATQNLINSFTKKFNIKALYNDLQTNQQQ</sequence>
<accession>A0A8S1KE56</accession>
<dbReference type="AlphaFoldDB" id="A0A8S1KE56"/>
<organism evidence="1 2">
    <name type="scientific">Paramecium primaurelia</name>
    <dbReference type="NCBI Taxonomy" id="5886"/>
    <lineage>
        <taxon>Eukaryota</taxon>
        <taxon>Sar</taxon>
        <taxon>Alveolata</taxon>
        <taxon>Ciliophora</taxon>
        <taxon>Intramacronucleata</taxon>
        <taxon>Oligohymenophorea</taxon>
        <taxon>Peniculida</taxon>
        <taxon>Parameciidae</taxon>
        <taxon>Paramecium</taxon>
    </lineage>
</organism>
<evidence type="ECO:0000313" key="1">
    <source>
        <dbReference type="EMBL" id="CAD8053388.1"/>
    </source>
</evidence>
<evidence type="ECO:0000313" key="2">
    <source>
        <dbReference type="Proteomes" id="UP000688137"/>
    </source>
</evidence>
<comment type="caution">
    <text evidence="1">The sequence shown here is derived from an EMBL/GenBank/DDBJ whole genome shotgun (WGS) entry which is preliminary data.</text>
</comment>
<name>A0A8S1KE56_PARPR</name>